<evidence type="ECO:0000313" key="2">
    <source>
        <dbReference type="EMBL" id="AXC13535.1"/>
    </source>
</evidence>
<dbReference type="PANTHER" id="PTHR33164">
    <property type="entry name" value="TRANSCRIPTIONAL REGULATOR, MARR FAMILY"/>
    <property type="match status" value="1"/>
</dbReference>
<dbReference type="PROSITE" id="PS50995">
    <property type="entry name" value="HTH_MARR_2"/>
    <property type="match status" value="1"/>
</dbReference>
<proteinExistence type="predicted"/>
<dbReference type="AlphaFoldDB" id="A0A2Z5G4C6"/>
<sequence>MAGELQREIRQTKDFASTEGEAALNVLRTAEVIQQKLNTVLKPFDLTLTQYNVLRILRGAGDEGITCSVLAERMIARDPDITRLLDRMERSGLVVRQRSAADRRVVLTMLHLNGDRLLDETQQPMRDAMLGLMGRLGENRLLSLISSLEDVRANDK</sequence>
<feature type="domain" description="HTH marR-type" evidence="1">
    <location>
        <begin position="19"/>
        <end position="153"/>
    </location>
</feature>
<dbReference type="InterPro" id="IPR036390">
    <property type="entry name" value="WH_DNA-bd_sf"/>
</dbReference>
<gene>
    <name evidence="2" type="ORF">ACPOL_4260</name>
</gene>
<evidence type="ECO:0000313" key="3">
    <source>
        <dbReference type="Proteomes" id="UP000253606"/>
    </source>
</evidence>
<dbReference type="PANTHER" id="PTHR33164:SF101">
    <property type="entry name" value="TRANSCRIPTIONAL REPRESSOR MPRA"/>
    <property type="match status" value="1"/>
</dbReference>
<dbReference type="EMBL" id="CP030840">
    <property type="protein sequence ID" value="AXC13535.1"/>
    <property type="molecule type" value="Genomic_DNA"/>
</dbReference>
<name>A0A2Z5G4C6_9BACT</name>
<dbReference type="GO" id="GO:0003700">
    <property type="term" value="F:DNA-binding transcription factor activity"/>
    <property type="evidence" value="ECO:0007669"/>
    <property type="project" value="InterPro"/>
</dbReference>
<dbReference type="InterPro" id="IPR000835">
    <property type="entry name" value="HTH_MarR-typ"/>
</dbReference>
<dbReference type="Proteomes" id="UP000253606">
    <property type="component" value="Chromosome"/>
</dbReference>
<dbReference type="KEGG" id="abas:ACPOL_4260"/>
<dbReference type="Gene3D" id="1.10.10.10">
    <property type="entry name" value="Winged helix-like DNA-binding domain superfamily/Winged helix DNA-binding domain"/>
    <property type="match status" value="1"/>
</dbReference>
<dbReference type="GO" id="GO:0006950">
    <property type="term" value="P:response to stress"/>
    <property type="evidence" value="ECO:0007669"/>
    <property type="project" value="TreeGrafter"/>
</dbReference>
<evidence type="ECO:0000259" key="1">
    <source>
        <dbReference type="PROSITE" id="PS50995"/>
    </source>
</evidence>
<dbReference type="SMART" id="SM00347">
    <property type="entry name" value="HTH_MARR"/>
    <property type="match status" value="1"/>
</dbReference>
<organism evidence="2 3">
    <name type="scientific">Acidisarcina polymorpha</name>
    <dbReference type="NCBI Taxonomy" id="2211140"/>
    <lineage>
        <taxon>Bacteria</taxon>
        <taxon>Pseudomonadati</taxon>
        <taxon>Acidobacteriota</taxon>
        <taxon>Terriglobia</taxon>
        <taxon>Terriglobales</taxon>
        <taxon>Acidobacteriaceae</taxon>
        <taxon>Acidisarcina</taxon>
    </lineage>
</organism>
<reference evidence="2 3" key="1">
    <citation type="journal article" date="2018" name="Front. Microbiol.">
        <title>Hydrolytic Capabilities as a Key to Environmental Success: Chitinolytic and Cellulolytic Acidobacteria From Acidic Sub-arctic Soils and Boreal Peatlands.</title>
        <authorList>
            <person name="Belova S.E."/>
            <person name="Ravin N.V."/>
            <person name="Pankratov T.A."/>
            <person name="Rakitin A.L."/>
            <person name="Ivanova A.A."/>
            <person name="Beletsky A.V."/>
            <person name="Mardanov A.V."/>
            <person name="Sinninghe Damste J.S."/>
            <person name="Dedysh S.N."/>
        </authorList>
    </citation>
    <scope>NUCLEOTIDE SEQUENCE [LARGE SCALE GENOMIC DNA]</scope>
    <source>
        <strain evidence="2 3">SBC82</strain>
    </source>
</reference>
<keyword evidence="3" id="KW-1185">Reference proteome</keyword>
<dbReference type="SUPFAM" id="SSF46785">
    <property type="entry name" value="Winged helix' DNA-binding domain"/>
    <property type="match status" value="1"/>
</dbReference>
<dbReference type="InterPro" id="IPR036388">
    <property type="entry name" value="WH-like_DNA-bd_sf"/>
</dbReference>
<protein>
    <submittedName>
        <fullName evidence="2">Transcriptional regulator, MarR family</fullName>
    </submittedName>
</protein>
<accession>A0A2Z5G4C6</accession>
<dbReference type="InterPro" id="IPR039422">
    <property type="entry name" value="MarR/SlyA-like"/>
</dbReference>
<dbReference type="Pfam" id="PF01047">
    <property type="entry name" value="MarR"/>
    <property type="match status" value="1"/>
</dbReference>